<organism evidence="5 6">
    <name type="scientific">Elysia chlorotica</name>
    <name type="common">Eastern emerald elysia</name>
    <name type="synonym">Sea slug</name>
    <dbReference type="NCBI Taxonomy" id="188477"/>
    <lineage>
        <taxon>Eukaryota</taxon>
        <taxon>Metazoa</taxon>
        <taxon>Spiralia</taxon>
        <taxon>Lophotrochozoa</taxon>
        <taxon>Mollusca</taxon>
        <taxon>Gastropoda</taxon>
        <taxon>Heterobranchia</taxon>
        <taxon>Euthyneura</taxon>
        <taxon>Panpulmonata</taxon>
        <taxon>Sacoglossa</taxon>
        <taxon>Placobranchoidea</taxon>
        <taxon>Plakobranchidae</taxon>
        <taxon>Elysia</taxon>
    </lineage>
</organism>
<dbReference type="OrthoDB" id="75169at2759"/>
<dbReference type="GO" id="GO:0030431">
    <property type="term" value="P:sleep"/>
    <property type="evidence" value="ECO:0007669"/>
    <property type="project" value="InterPro"/>
</dbReference>
<dbReference type="STRING" id="188477.A0A3S1BYE4"/>
<evidence type="ECO:0000313" key="5">
    <source>
        <dbReference type="EMBL" id="RUS78154.1"/>
    </source>
</evidence>
<sequence>MASVAMMWLVGLSSLLLLLLHAPVSSAIGCFVCTSINRRNPDCEDTFNNTGKFYVEDCWASRRGRTGSFPGTQCIKMIAEDPSINYTVVVRNCVVDDGGTNSETEIGRESHCGWMRVLKYEGRRMRGCILSCDTDACNLGSKHQGALTATFSAAVAVYLLVTNVLFRSTAG</sequence>
<protein>
    <recommendedName>
        <fullName evidence="7">Protein quiver</fullName>
    </recommendedName>
</protein>
<evidence type="ECO:0000256" key="4">
    <source>
        <dbReference type="SAM" id="SignalP"/>
    </source>
</evidence>
<dbReference type="PANTHER" id="PTHR38332">
    <property type="entry name" value="PROTEIN CBG11604"/>
    <property type="match status" value="1"/>
</dbReference>
<name>A0A3S1BYE4_ELYCH</name>
<feature type="transmembrane region" description="Helical" evidence="3">
    <location>
        <begin position="146"/>
        <end position="166"/>
    </location>
</feature>
<dbReference type="InterPro" id="IPR031424">
    <property type="entry name" value="QVR-like"/>
</dbReference>
<evidence type="ECO:0000256" key="3">
    <source>
        <dbReference type="SAM" id="Phobius"/>
    </source>
</evidence>
<keyword evidence="3" id="KW-0472">Membrane</keyword>
<comment type="caution">
    <text evidence="5">The sequence shown here is derived from an EMBL/GenBank/DDBJ whole genome shotgun (WGS) entry which is preliminary data.</text>
</comment>
<evidence type="ECO:0000256" key="2">
    <source>
        <dbReference type="ARBA" id="ARBA00023180"/>
    </source>
</evidence>
<gene>
    <name evidence="5" type="ORF">EGW08_014083</name>
</gene>
<dbReference type="AlphaFoldDB" id="A0A3S1BYE4"/>
<evidence type="ECO:0008006" key="7">
    <source>
        <dbReference type="Google" id="ProtNLM"/>
    </source>
</evidence>
<evidence type="ECO:0000256" key="1">
    <source>
        <dbReference type="ARBA" id="ARBA00022729"/>
    </source>
</evidence>
<keyword evidence="2" id="KW-0325">Glycoprotein</keyword>
<dbReference type="Proteomes" id="UP000271974">
    <property type="component" value="Unassembled WGS sequence"/>
</dbReference>
<accession>A0A3S1BYE4</accession>
<feature type="chain" id="PRO_5018602732" description="Protein quiver" evidence="4">
    <location>
        <begin position="28"/>
        <end position="171"/>
    </location>
</feature>
<keyword evidence="1 4" id="KW-0732">Signal</keyword>
<keyword evidence="3" id="KW-1133">Transmembrane helix</keyword>
<dbReference type="Pfam" id="PF17064">
    <property type="entry name" value="QVR"/>
    <property type="match status" value="1"/>
</dbReference>
<keyword evidence="3" id="KW-0812">Transmembrane</keyword>
<feature type="signal peptide" evidence="4">
    <location>
        <begin position="1"/>
        <end position="27"/>
    </location>
</feature>
<dbReference type="EMBL" id="RQTK01000529">
    <property type="protein sequence ID" value="RUS78154.1"/>
    <property type="molecule type" value="Genomic_DNA"/>
</dbReference>
<evidence type="ECO:0000313" key="6">
    <source>
        <dbReference type="Proteomes" id="UP000271974"/>
    </source>
</evidence>
<dbReference type="PANTHER" id="PTHR38332:SF1">
    <property type="entry name" value="RE49668P"/>
    <property type="match status" value="1"/>
</dbReference>
<proteinExistence type="predicted"/>
<keyword evidence="6" id="KW-1185">Reference proteome</keyword>
<dbReference type="GO" id="GO:0032222">
    <property type="term" value="P:regulation of synaptic transmission, cholinergic"/>
    <property type="evidence" value="ECO:0007669"/>
    <property type="project" value="InterPro"/>
</dbReference>
<reference evidence="5 6" key="1">
    <citation type="submission" date="2019-01" db="EMBL/GenBank/DDBJ databases">
        <title>A draft genome assembly of the solar-powered sea slug Elysia chlorotica.</title>
        <authorList>
            <person name="Cai H."/>
            <person name="Li Q."/>
            <person name="Fang X."/>
            <person name="Li J."/>
            <person name="Curtis N.E."/>
            <person name="Altenburger A."/>
            <person name="Shibata T."/>
            <person name="Feng M."/>
            <person name="Maeda T."/>
            <person name="Schwartz J.A."/>
            <person name="Shigenobu S."/>
            <person name="Lundholm N."/>
            <person name="Nishiyama T."/>
            <person name="Yang H."/>
            <person name="Hasebe M."/>
            <person name="Li S."/>
            <person name="Pierce S.K."/>
            <person name="Wang J."/>
        </authorList>
    </citation>
    <scope>NUCLEOTIDE SEQUENCE [LARGE SCALE GENOMIC DNA]</scope>
    <source>
        <strain evidence="5">EC2010</strain>
        <tissue evidence="5">Whole organism of an adult</tissue>
    </source>
</reference>